<dbReference type="Gene3D" id="1.10.640.10">
    <property type="entry name" value="Haem peroxidase domain superfamily, animal type"/>
    <property type="match status" value="1"/>
</dbReference>
<evidence type="ECO:0000256" key="6">
    <source>
        <dbReference type="SAM" id="MobiDB-lite"/>
    </source>
</evidence>
<feature type="compositionally biased region" description="Basic and acidic residues" evidence="6">
    <location>
        <begin position="1"/>
        <end position="14"/>
    </location>
</feature>
<dbReference type="FunFam" id="1.10.640.10:FF:000003">
    <property type="entry name" value="chorion peroxidase"/>
    <property type="match status" value="1"/>
</dbReference>
<dbReference type="PANTHER" id="PTHR11475">
    <property type="entry name" value="OXIDASE/PEROXIDASE"/>
    <property type="match status" value="1"/>
</dbReference>
<dbReference type="SUPFAM" id="SSF48113">
    <property type="entry name" value="Heme-dependent peroxidases"/>
    <property type="match status" value="1"/>
</dbReference>
<evidence type="ECO:0000256" key="5">
    <source>
        <dbReference type="PIRSR" id="PIRSR619791-2"/>
    </source>
</evidence>
<keyword evidence="5" id="KW-0349">Heme</keyword>
<evidence type="ECO:0008006" key="9">
    <source>
        <dbReference type="Google" id="ProtNLM"/>
    </source>
</evidence>
<feature type="binding site" description="axial binding residue" evidence="5">
    <location>
        <position position="444"/>
    </location>
    <ligand>
        <name>heme b</name>
        <dbReference type="ChEBI" id="CHEBI:60344"/>
    </ligand>
    <ligandPart>
        <name>Fe</name>
        <dbReference type="ChEBI" id="CHEBI:18248"/>
    </ligandPart>
</feature>
<dbReference type="EMBL" id="JARKHS020008006">
    <property type="protein sequence ID" value="KAK8781122.1"/>
    <property type="molecule type" value="Genomic_DNA"/>
</dbReference>
<keyword evidence="3" id="KW-0575">Peroxidase</keyword>
<keyword evidence="2" id="KW-0964">Secreted</keyword>
<dbReference type="GO" id="GO:0006979">
    <property type="term" value="P:response to oxidative stress"/>
    <property type="evidence" value="ECO:0007669"/>
    <property type="project" value="InterPro"/>
</dbReference>
<name>A0AAQ4F307_AMBAM</name>
<proteinExistence type="predicted"/>
<organism evidence="7 8">
    <name type="scientific">Amblyomma americanum</name>
    <name type="common">Lone star tick</name>
    <dbReference type="NCBI Taxonomy" id="6943"/>
    <lineage>
        <taxon>Eukaryota</taxon>
        <taxon>Metazoa</taxon>
        <taxon>Ecdysozoa</taxon>
        <taxon>Arthropoda</taxon>
        <taxon>Chelicerata</taxon>
        <taxon>Arachnida</taxon>
        <taxon>Acari</taxon>
        <taxon>Parasitiformes</taxon>
        <taxon>Ixodida</taxon>
        <taxon>Ixodoidea</taxon>
        <taxon>Ixodidae</taxon>
        <taxon>Amblyomminae</taxon>
        <taxon>Amblyomma</taxon>
    </lineage>
</organism>
<dbReference type="PRINTS" id="PR00457">
    <property type="entry name" value="ANPEROXIDASE"/>
</dbReference>
<dbReference type="Pfam" id="PF03098">
    <property type="entry name" value="An_peroxidase"/>
    <property type="match status" value="1"/>
</dbReference>
<keyword evidence="3" id="KW-0560">Oxidoreductase</keyword>
<dbReference type="GO" id="GO:0005576">
    <property type="term" value="C:extracellular region"/>
    <property type="evidence" value="ECO:0007669"/>
    <property type="project" value="UniProtKB-SubCell"/>
</dbReference>
<keyword evidence="5" id="KW-0408">Iron</keyword>
<evidence type="ECO:0000256" key="1">
    <source>
        <dbReference type="ARBA" id="ARBA00004613"/>
    </source>
</evidence>
<dbReference type="AlphaFoldDB" id="A0AAQ4F307"/>
<dbReference type="PANTHER" id="PTHR11475:SF143">
    <property type="entry name" value="PUTATIVE-RELATED"/>
    <property type="match status" value="1"/>
</dbReference>
<dbReference type="GO" id="GO:0004601">
    <property type="term" value="F:peroxidase activity"/>
    <property type="evidence" value="ECO:0007669"/>
    <property type="project" value="UniProtKB-KW"/>
</dbReference>
<gene>
    <name evidence="7" type="ORF">V5799_017538</name>
</gene>
<protein>
    <recommendedName>
        <fullName evidence="9">Peroxinectin ixodes scapularis peroxinectin</fullName>
    </recommendedName>
</protein>
<dbReference type="InterPro" id="IPR019791">
    <property type="entry name" value="Haem_peroxidase_animal"/>
</dbReference>
<dbReference type="PROSITE" id="PS50292">
    <property type="entry name" value="PEROXIDASE_3"/>
    <property type="match status" value="1"/>
</dbReference>
<sequence length="678" mass="75837">MERAEETLRAERAAALHAARTRRDVSEGGRAAGCPYASMRHQHSRRATRQAAEHSEVARLFEETTKELLRSLSDSNEESWREDEVERLEAVNLDSTALSGFCPLTSVTCNASKKYREADGTCNNLQNPGWGSAASCMNRLLPAAYQDGVSSPRVAANGSALPNARKISYTVHPNTSHPATNITHLVMQFGQFLDHDFALAPLMPDPGEIINLGNPNNVIDCCSPGKRNASNCFSIDLFPDDPFFGQFGQTCMNLPRSAACTRCTLGQRQQQDILTSYIDTSQIYGSSQADTLRLRSMSGGRLKNQYYIFAGELLPRSFHVNEDRCSNPSNGQYCFRAGDERANEHPGLTAVHTTFLRHHNRIAGQLFLSNIFLSDEQLFQRTKRIVECQFQHIVFSEWLPIILGPAAMSRFGLTPLSSGFTTYNASIDATMLNEFAAAAFRLGHTLIDGTFHADRLLSSTTFELQNNYFFPFEFYNGFLEPVLRGLMQQRAQTFDRDVTDGVTNHLYRLRNESFGLDLIALNLQRAREHGVRPYVDYFYFCTGVNLTSFDALKQYVDNDVVELYKVLYNNVRDIDLFTASISEFSVAGGIVGPTFACILGHMFQRLKYGDRFFYEHQGQAGSLTAAQLTQIRRITLAKIICENTGVDLVSPNVFRPNGPGNQQTFCFLLPDTNSGLWA</sequence>
<dbReference type="CDD" id="cd09823">
    <property type="entry name" value="peroxinectin_like"/>
    <property type="match status" value="1"/>
</dbReference>
<dbReference type="GO" id="GO:0020037">
    <property type="term" value="F:heme binding"/>
    <property type="evidence" value="ECO:0007669"/>
    <property type="project" value="InterPro"/>
</dbReference>
<evidence type="ECO:0000256" key="4">
    <source>
        <dbReference type="ARBA" id="ARBA00022729"/>
    </source>
</evidence>
<evidence type="ECO:0000256" key="3">
    <source>
        <dbReference type="ARBA" id="ARBA00022559"/>
    </source>
</evidence>
<keyword evidence="8" id="KW-1185">Reference proteome</keyword>
<evidence type="ECO:0000313" key="7">
    <source>
        <dbReference type="EMBL" id="KAK8781122.1"/>
    </source>
</evidence>
<comment type="subcellular location">
    <subcellularLocation>
        <location evidence="1">Secreted</location>
    </subcellularLocation>
</comment>
<dbReference type="InterPro" id="IPR037120">
    <property type="entry name" value="Haem_peroxidase_sf_animal"/>
</dbReference>
<dbReference type="InterPro" id="IPR010255">
    <property type="entry name" value="Haem_peroxidase_sf"/>
</dbReference>
<accession>A0AAQ4F307</accession>
<dbReference type="Proteomes" id="UP001321473">
    <property type="component" value="Unassembled WGS sequence"/>
</dbReference>
<reference evidence="7 8" key="1">
    <citation type="journal article" date="2023" name="Arcadia Sci">
        <title>De novo assembly of a long-read Amblyomma americanum tick genome.</title>
        <authorList>
            <person name="Chou S."/>
            <person name="Poskanzer K.E."/>
            <person name="Rollins M."/>
            <person name="Thuy-Boun P.S."/>
        </authorList>
    </citation>
    <scope>NUCLEOTIDE SEQUENCE [LARGE SCALE GENOMIC DNA]</scope>
    <source>
        <strain evidence="7">F_SG_1</strain>
        <tissue evidence="7">Salivary glands</tissue>
    </source>
</reference>
<evidence type="ECO:0000313" key="8">
    <source>
        <dbReference type="Proteomes" id="UP001321473"/>
    </source>
</evidence>
<comment type="caution">
    <text evidence="7">The sequence shown here is derived from an EMBL/GenBank/DDBJ whole genome shotgun (WGS) entry which is preliminary data.</text>
</comment>
<keyword evidence="5" id="KW-0479">Metal-binding</keyword>
<dbReference type="GO" id="GO:0046872">
    <property type="term" value="F:metal ion binding"/>
    <property type="evidence" value="ECO:0007669"/>
    <property type="project" value="UniProtKB-KW"/>
</dbReference>
<evidence type="ECO:0000256" key="2">
    <source>
        <dbReference type="ARBA" id="ARBA00022525"/>
    </source>
</evidence>
<keyword evidence="4" id="KW-0732">Signal</keyword>
<feature type="region of interest" description="Disordered" evidence="6">
    <location>
        <begin position="1"/>
        <end position="53"/>
    </location>
</feature>